<dbReference type="OrthoDB" id="46937at2"/>
<keyword evidence="2 4" id="KW-0732">Signal</keyword>
<gene>
    <name evidence="6" type="ordered locus">Tlet_0376</name>
</gene>
<evidence type="ECO:0000256" key="2">
    <source>
        <dbReference type="ARBA" id="ARBA00022729"/>
    </source>
</evidence>
<keyword evidence="3 4" id="KW-0574">Periplasm</keyword>
<dbReference type="CDD" id="cd11614">
    <property type="entry name" value="SAF_CpaB_FlgA_like"/>
    <property type="match status" value="1"/>
</dbReference>
<dbReference type="eggNOG" id="COG1261">
    <property type="taxonomic scope" value="Bacteria"/>
</dbReference>
<dbReference type="STRING" id="416591.Tlet_0376"/>
<name>A8F459_PSELT</name>
<dbReference type="Gene3D" id="3.90.1210.10">
    <property type="entry name" value="Antifreeze-like/N-acetylneuraminic acid synthase C-terminal domain"/>
    <property type="match status" value="1"/>
</dbReference>
<keyword evidence="4" id="KW-1005">Bacterial flagellum biogenesis</keyword>
<dbReference type="KEGG" id="tle:Tlet_0376"/>
<evidence type="ECO:0000259" key="5">
    <source>
        <dbReference type="SMART" id="SM00858"/>
    </source>
</evidence>
<dbReference type="Gene3D" id="2.30.30.760">
    <property type="match status" value="1"/>
</dbReference>
<feature type="signal peptide" evidence="4">
    <location>
        <begin position="1"/>
        <end position="16"/>
    </location>
</feature>
<evidence type="ECO:0000256" key="3">
    <source>
        <dbReference type="ARBA" id="ARBA00022764"/>
    </source>
</evidence>
<evidence type="ECO:0000256" key="1">
    <source>
        <dbReference type="ARBA" id="ARBA00004418"/>
    </source>
</evidence>
<dbReference type="Pfam" id="PF13144">
    <property type="entry name" value="ChapFlgA"/>
    <property type="match status" value="1"/>
</dbReference>
<reference evidence="6 7" key="2">
    <citation type="journal article" date="2009" name="Proc. Natl. Acad. Sci. U.S.A.">
        <title>On the chimeric nature, thermophilic origin, and phylogenetic placement of the Thermotogales.</title>
        <authorList>
            <person name="Zhaxybayeva O."/>
            <person name="Swithers K.S."/>
            <person name="Lapierre P."/>
            <person name="Fournier G.P."/>
            <person name="Bickhart D.M."/>
            <person name="DeBoy R.T."/>
            <person name="Nelson K.E."/>
            <person name="Nesbo C.L."/>
            <person name="Doolittle W.F."/>
            <person name="Gogarten J.P."/>
            <person name="Noll K.M."/>
        </authorList>
    </citation>
    <scope>NUCLEOTIDE SEQUENCE [LARGE SCALE GENOMIC DNA]</scope>
    <source>
        <strain evidence="7">ATCC BAA-301 / DSM 14385 / NBRC 107922 / TMO</strain>
    </source>
</reference>
<comment type="subcellular location">
    <subcellularLocation>
        <location evidence="1 4">Periplasm</location>
    </subcellularLocation>
</comment>
<dbReference type="PANTHER" id="PTHR36307">
    <property type="entry name" value="FLAGELLA BASAL BODY P-RING FORMATION PROTEIN FLGA"/>
    <property type="match status" value="1"/>
</dbReference>
<sequence length="219" mass="24342" precursor="true">MWRIFAFCLISVSAFAVFETDVQSAIIDFVLSQISETATVTDLQFKQSIPSADRFEILSCNFNGNKTNILIKFYNNRSFAGYVQASALISQPRKILIARRTIKSGEIIKREDVELVEFDVFGKKGNFTNNLEVVAGKVSRKMFREGEPIDLFYLVKAPDVRAGQVLLAVFETGSVLATALVRVLHDGNFGEIVKARNVDTGFLIQGILRSDYTILISGG</sequence>
<dbReference type="AlphaFoldDB" id="A8F459"/>
<evidence type="ECO:0000313" key="6">
    <source>
        <dbReference type="EMBL" id="ABV32943.1"/>
    </source>
</evidence>
<evidence type="ECO:0000313" key="7">
    <source>
        <dbReference type="Proteomes" id="UP000002016"/>
    </source>
</evidence>
<dbReference type="SMART" id="SM00858">
    <property type="entry name" value="SAF"/>
    <property type="match status" value="1"/>
</dbReference>
<dbReference type="InterPro" id="IPR017585">
    <property type="entry name" value="SAF_FlgA"/>
</dbReference>
<feature type="chain" id="PRO_5005121956" description="Flagella basal body P-ring formation protein FlgA" evidence="4">
    <location>
        <begin position="17"/>
        <end position="219"/>
    </location>
</feature>
<dbReference type="EMBL" id="CP000812">
    <property type="protein sequence ID" value="ABV32943.1"/>
    <property type="molecule type" value="Genomic_DNA"/>
</dbReference>
<dbReference type="RefSeq" id="WP_012002424.1">
    <property type="nucleotide sequence ID" value="NC_009828.1"/>
</dbReference>
<comment type="similarity">
    <text evidence="4">Belongs to the FlgA family.</text>
</comment>
<comment type="function">
    <text evidence="4">Involved in the assembly process of the P-ring formation. It may associate with FlgF on the rod constituting a structure essential for the P-ring assembly or may act as a modulator protein for the P-ring assembly.</text>
</comment>
<dbReference type="GO" id="GO:0044780">
    <property type="term" value="P:bacterial-type flagellum assembly"/>
    <property type="evidence" value="ECO:0007669"/>
    <property type="project" value="InterPro"/>
</dbReference>
<organism evidence="6 7">
    <name type="scientific">Pseudothermotoga lettingae (strain ATCC BAA-301 / DSM 14385 / NBRC 107922 / TMO)</name>
    <name type="common">Thermotoga lettingae</name>
    <dbReference type="NCBI Taxonomy" id="416591"/>
    <lineage>
        <taxon>Bacteria</taxon>
        <taxon>Thermotogati</taxon>
        <taxon>Thermotogota</taxon>
        <taxon>Thermotogae</taxon>
        <taxon>Thermotogales</taxon>
        <taxon>Thermotogaceae</taxon>
        <taxon>Pseudothermotoga</taxon>
    </lineage>
</organism>
<reference evidence="6 7" key="1">
    <citation type="submission" date="2007-08" db="EMBL/GenBank/DDBJ databases">
        <title>Complete sequence of Thermotoga lettingae TMO.</title>
        <authorList>
            <consortium name="US DOE Joint Genome Institute"/>
            <person name="Copeland A."/>
            <person name="Lucas S."/>
            <person name="Lapidus A."/>
            <person name="Barry K."/>
            <person name="Glavina del Rio T."/>
            <person name="Dalin E."/>
            <person name="Tice H."/>
            <person name="Pitluck S."/>
            <person name="Foster B."/>
            <person name="Bruce D."/>
            <person name="Schmutz J."/>
            <person name="Larimer F."/>
            <person name="Land M."/>
            <person name="Hauser L."/>
            <person name="Kyrpides N."/>
            <person name="Mikhailova N."/>
            <person name="Nelson K."/>
            <person name="Gogarten J.P."/>
            <person name="Noll K."/>
            <person name="Richardson P."/>
        </authorList>
    </citation>
    <scope>NUCLEOTIDE SEQUENCE [LARGE SCALE GENOMIC DNA]</scope>
    <source>
        <strain evidence="7">ATCC BAA-301 / DSM 14385 / NBRC 107922 / TMO</strain>
    </source>
</reference>
<keyword evidence="7" id="KW-1185">Reference proteome</keyword>
<dbReference type="HOGENOM" id="CLU_1260550_0_0_0"/>
<dbReference type="GO" id="GO:0042597">
    <property type="term" value="C:periplasmic space"/>
    <property type="evidence" value="ECO:0007669"/>
    <property type="project" value="UniProtKB-SubCell"/>
</dbReference>
<protein>
    <recommendedName>
        <fullName evidence="4">Flagella basal body P-ring formation protein FlgA</fullName>
    </recommendedName>
</protein>
<feature type="domain" description="SAF" evidence="5">
    <location>
        <begin position="93"/>
        <end position="155"/>
    </location>
</feature>
<dbReference type="InterPro" id="IPR039246">
    <property type="entry name" value="Flagellar_FlgA"/>
</dbReference>
<dbReference type="PANTHER" id="PTHR36307:SF1">
    <property type="entry name" value="FLAGELLA BASAL BODY P-RING FORMATION PROTEIN FLGA"/>
    <property type="match status" value="1"/>
</dbReference>
<proteinExistence type="inferred from homology"/>
<dbReference type="Proteomes" id="UP000002016">
    <property type="component" value="Chromosome"/>
</dbReference>
<evidence type="ECO:0000256" key="4">
    <source>
        <dbReference type="RuleBase" id="RU362063"/>
    </source>
</evidence>
<dbReference type="NCBIfam" id="TIGR03170">
    <property type="entry name" value="flgA_cterm"/>
    <property type="match status" value="1"/>
</dbReference>
<dbReference type="InterPro" id="IPR013974">
    <property type="entry name" value="SAF"/>
</dbReference>
<accession>A8F459</accession>